<evidence type="ECO:0000256" key="6">
    <source>
        <dbReference type="SAM" id="MobiDB-lite"/>
    </source>
</evidence>
<evidence type="ECO:0000313" key="9">
    <source>
        <dbReference type="Proteomes" id="UP000319818"/>
    </source>
</evidence>
<name>A0A543FQ60_9PSEU</name>
<dbReference type="Pfam" id="PF12637">
    <property type="entry name" value="TSCPD"/>
    <property type="match status" value="1"/>
</dbReference>
<dbReference type="InterPro" id="IPR024434">
    <property type="entry name" value="TSCPD_dom"/>
</dbReference>
<accession>A0A543FQ60</accession>
<comment type="catalytic activity">
    <reaction evidence="5">
        <text>a 2'-deoxyribonucleoside 5'-diphosphate + [thioredoxin]-disulfide + H2O = a ribonucleoside 5'-diphosphate + [thioredoxin]-dithiol</text>
        <dbReference type="Rhea" id="RHEA:23252"/>
        <dbReference type="Rhea" id="RHEA-COMP:10698"/>
        <dbReference type="Rhea" id="RHEA-COMP:10700"/>
        <dbReference type="ChEBI" id="CHEBI:15377"/>
        <dbReference type="ChEBI" id="CHEBI:29950"/>
        <dbReference type="ChEBI" id="CHEBI:50058"/>
        <dbReference type="ChEBI" id="CHEBI:57930"/>
        <dbReference type="ChEBI" id="CHEBI:73316"/>
        <dbReference type="EC" id="1.17.4.1"/>
    </reaction>
</comment>
<evidence type="ECO:0000256" key="1">
    <source>
        <dbReference type="ARBA" id="ARBA00007405"/>
    </source>
</evidence>
<protein>
    <recommendedName>
        <fullName evidence="2">ribonucleoside-diphosphate reductase</fullName>
        <ecNumber evidence="2">1.17.4.1</ecNumber>
    </recommendedName>
</protein>
<organism evidence="8 9">
    <name type="scientific">Pseudonocardia cypriaca</name>
    <dbReference type="NCBI Taxonomy" id="882449"/>
    <lineage>
        <taxon>Bacteria</taxon>
        <taxon>Bacillati</taxon>
        <taxon>Actinomycetota</taxon>
        <taxon>Actinomycetes</taxon>
        <taxon>Pseudonocardiales</taxon>
        <taxon>Pseudonocardiaceae</taxon>
        <taxon>Pseudonocardia</taxon>
    </lineage>
</organism>
<keyword evidence="3" id="KW-0237">DNA synthesis</keyword>
<keyword evidence="9" id="KW-1185">Reference proteome</keyword>
<keyword evidence="4" id="KW-0547">Nucleotide-binding</keyword>
<evidence type="ECO:0000256" key="2">
    <source>
        <dbReference type="ARBA" id="ARBA00012274"/>
    </source>
</evidence>
<comment type="caution">
    <text evidence="8">The sequence shown here is derived from an EMBL/GenBank/DDBJ whole genome shotgun (WGS) entry which is preliminary data.</text>
</comment>
<evidence type="ECO:0000256" key="5">
    <source>
        <dbReference type="ARBA" id="ARBA00047754"/>
    </source>
</evidence>
<dbReference type="Proteomes" id="UP000319818">
    <property type="component" value="Unassembled WGS sequence"/>
</dbReference>
<dbReference type="AlphaFoldDB" id="A0A543FQ60"/>
<sequence>MWHRKDVGPFMALPARTSDPAPSARRRMPRSRQGTTTSFEVAGTEFYVIANADEHGSLGEVFAKFGKEGSTTAGLMDLLSAAISLGLQHGVPLEEFVAKFRNQRFEPMGMTDDPDIPHAASVGDYLARRLAHDWLDVGSRKELDLLTPDEEAALPADTYAPTPLRRTARAARP</sequence>
<evidence type="ECO:0000259" key="7">
    <source>
        <dbReference type="Pfam" id="PF12637"/>
    </source>
</evidence>
<dbReference type="GO" id="GO:0071897">
    <property type="term" value="P:DNA biosynthetic process"/>
    <property type="evidence" value="ECO:0007669"/>
    <property type="project" value="UniProtKB-KW"/>
</dbReference>
<gene>
    <name evidence="8" type="ORF">FB388_7425</name>
</gene>
<evidence type="ECO:0000313" key="8">
    <source>
        <dbReference type="EMBL" id="TQM35979.1"/>
    </source>
</evidence>
<dbReference type="GO" id="GO:0000166">
    <property type="term" value="F:nucleotide binding"/>
    <property type="evidence" value="ECO:0007669"/>
    <property type="project" value="UniProtKB-KW"/>
</dbReference>
<reference evidence="8 9" key="1">
    <citation type="submission" date="2019-06" db="EMBL/GenBank/DDBJ databases">
        <title>Sequencing the genomes of 1000 actinobacteria strains.</title>
        <authorList>
            <person name="Klenk H.-P."/>
        </authorList>
    </citation>
    <scope>NUCLEOTIDE SEQUENCE [LARGE SCALE GENOMIC DNA]</scope>
    <source>
        <strain evidence="8 9">DSM 45511</strain>
    </source>
</reference>
<comment type="similarity">
    <text evidence="1">Belongs to the ribonucleoside diphosphate reductase class-2 family.</text>
</comment>
<feature type="region of interest" description="Disordered" evidence="6">
    <location>
        <begin position="1"/>
        <end position="36"/>
    </location>
</feature>
<dbReference type="EMBL" id="VFPH01000003">
    <property type="protein sequence ID" value="TQM35979.1"/>
    <property type="molecule type" value="Genomic_DNA"/>
</dbReference>
<dbReference type="GO" id="GO:0004748">
    <property type="term" value="F:ribonucleoside-diphosphate reductase activity, thioredoxin disulfide as acceptor"/>
    <property type="evidence" value="ECO:0007669"/>
    <property type="project" value="UniProtKB-EC"/>
</dbReference>
<feature type="domain" description="TSCPD" evidence="7">
    <location>
        <begin position="30"/>
        <end position="132"/>
    </location>
</feature>
<proteinExistence type="inferred from homology"/>
<evidence type="ECO:0000256" key="3">
    <source>
        <dbReference type="ARBA" id="ARBA00022634"/>
    </source>
</evidence>
<feature type="region of interest" description="Disordered" evidence="6">
    <location>
        <begin position="148"/>
        <end position="173"/>
    </location>
</feature>
<dbReference type="EC" id="1.17.4.1" evidence="2"/>
<evidence type="ECO:0000256" key="4">
    <source>
        <dbReference type="ARBA" id="ARBA00022741"/>
    </source>
</evidence>